<keyword evidence="2" id="KW-1185">Reference proteome</keyword>
<protein>
    <submittedName>
        <fullName evidence="1">Uncharacterized protein</fullName>
    </submittedName>
</protein>
<accession>A0A4Z2G0H0</accession>
<evidence type="ECO:0000313" key="2">
    <source>
        <dbReference type="Proteomes" id="UP000314294"/>
    </source>
</evidence>
<name>A0A4Z2G0H0_9TELE</name>
<organism evidence="1 2">
    <name type="scientific">Liparis tanakae</name>
    <name type="common">Tanaka's snailfish</name>
    <dbReference type="NCBI Taxonomy" id="230148"/>
    <lineage>
        <taxon>Eukaryota</taxon>
        <taxon>Metazoa</taxon>
        <taxon>Chordata</taxon>
        <taxon>Craniata</taxon>
        <taxon>Vertebrata</taxon>
        <taxon>Euteleostomi</taxon>
        <taxon>Actinopterygii</taxon>
        <taxon>Neopterygii</taxon>
        <taxon>Teleostei</taxon>
        <taxon>Neoteleostei</taxon>
        <taxon>Acanthomorphata</taxon>
        <taxon>Eupercaria</taxon>
        <taxon>Perciformes</taxon>
        <taxon>Cottioidei</taxon>
        <taxon>Cottales</taxon>
        <taxon>Liparidae</taxon>
        <taxon>Liparis</taxon>
    </lineage>
</organism>
<dbReference type="EMBL" id="SRLO01000781">
    <property type="protein sequence ID" value="TNN46605.1"/>
    <property type="molecule type" value="Genomic_DNA"/>
</dbReference>
<dbReference type="AlphaFoldDB" id="A0A4Z2G0H0"/>
<proteinExistence type="predicted"/>
<reference evidence="1 2" key="1">
    <citation type="submission" date="2019-03" db="EMBL/GenBank/DDBJ databases">
        <title>First draft genome of Liparis tanakae, snailfish: a comprehensive survey of snailfish specific genes.</title>
        <authorList>
            <person name="Kim W."/>
            <person name="Song I."/>
            <person name="Jeong J.-H."/>
            <person name="Kim D."/>
            <person name="Kim S."/>
            <person name="Ryu S."/>
            <person name="Song J.Y."/>
            <person name="Lee S.K."/>
        </authorList>
    </citation>
    <scope>NUCLEOTIDE SEQUENCE [LARGE SCALE GENOMIC DNA]</scope>
    <source>
        <tissue evidence="1">Muscle</tissue>
    </source>
</reference>
<sequence>MHADARRRDECCGADLSGLKGSDLSLNAENHSRTSARSESTAAESWEMLMAGSFPYLAVCSSGGAPATSVLGSEVVLSTVTPPDDPGDPAGDAAAVWGQNSPIAPTNHNLSFELWDMNDFIFISKYPKVFLVADRAHAVGAGVTIESASQSAKHWHLRLIGLLSHAPGDDLLIVAVMEVCQTGPFLKSTSETPVQDT</sequence>
<dbReference type="Proteomes" id="UP000314294">
    <property type="component" value="Unassembled WGS sequence"/>
</dbReference>
<comment type="caution">
    <text evidence="1">The sequence shown here is derived from an EMBL/GenBank/DDBJ whole genome shotgun (WGS) entry which is preliminary data.</text>
</comment>
<dbReference type="OrthoDB" id="428577at2759"/>
<evidence type="ECO:0000313" key="1">
    <source>
        <dbReference type="EMBL" id="TNN46605.1"/>
    </source>
</evidence>
<gene>
    <name evidence="1" type="ORF">EYF80_043192</name>
</gene>